<feature type="transmembrane region" description="Helical" evidence="1">
    <location>
        <begin position="50"/>
        <end position="69"/>
    </location>
</feature>
<accession>A0A1M7XYC6</accession>
<dbReference type="EMBL" id="FRFD01000003">
    <property type="protein sequence ID" value="SHO44037.1"/>
    <property type="molecule type" value="Genomic_DNA"/>
</dbReference>
<evidence type="ECO:0000313" key="3">
    <source>
        <dbReference type="Proteomes" id="UP000184612"/>
    </source>
</evidence>
<gene>
    <name evidence="2" type="ORF">SAMN02745217_00445</name>
</gene>
<evidence type="ECO:0000313" key="2">
    <source>
        <dbReference type="EMBL" id="SHO44037.1"/>
    </source>
</evidence>
<keyword evidence="3" id="KW-1185">Reference proteome</keyword>
<proteinExistence type="predicted"/>
<evidence type="ECO:0000256" key="1">
    <source>
        <dbReference type="SAM" id="Phobius"/>
    </source>
</evidence>
<sequence>MNTNSSNRIVGAVFLLISCILYSTDKICLTLFVLSTATLGTVLDVDPFNSAVTIGLSVVSLILGVIFLLKKQE</sequence>
<name>A0A1M7XYC6_9FIRM</name>
<dbReference type="STRING" id="1121345.SAMN02745217_00445"/>
<keyword evidence="1" id="KW-1133">Transmembrane helix</keyword>
<dbReference type="AlphaFoldDB" id="A0A1M7XYC6"/>
<keyword evidence="1" id="KW-0812">Transmembrane</keyword>
<reference evidence="2 3" key="1">
    <citation type="submission" date="2016-12" db="EMBL/GenBank/DDBJ databases">
        <authorList>
            <person name="Song W.-J."/>
            <person name="Kurnit D.M."/>
        </authorList>
    </citation>
    <scope>NUCLEOTIDE SEQUENCE [LARGE SCALE GENOMIC DNA]</scope>
    <source>
        <strain evidence="2 3">DSM 12503</strain>
    </source>
</reference>
<keyword evidence="1" id="KW-0472">Membrane</keyword>
<dbReference type="Proteomes" id="UP000184612">
    <property type="component" value="Unassembled WGS sequence"/>
</dbReference>
<protein>
    <submittedName>
        <fullName evidence="2">Uncharacterized protein</fullName>
    </submittedName>
</protein>
<organism evidence="2 3">
    <name type="scientific">Anaerocolumna xylanovorans DSM 12503</name>
    <dbReference type="NCBI Taxonomy" id="1121345"/>
    <lineage>
        <taxon>Bacteria</taxon>
        <taxon>Bacillati</taxon>
        <taxon>Bacillota</taxon>
        <taxon>Clostridia</taxon>
        <taxon>Lachnospirales</taxon>
        <taxon>Lachnospiraceae</taxon>
        <taxon>Anaerocolumna</taxon>
    </lineage>
</organism>